<dbReference type="GO" id="GO:0046872">
    <property type="term" value="F:metal ion binding"/>
    <property type="evidence" value="ECO:0007669"/>
    <property type="project" value="UniProtKB-KW"/>
</dbReference>
<dbReference type="RefSeq" id="WP_015410188.1">
    <property type="nucleotide sequence ID" value="NC_020388.1"/>
</dbReference>
<dbReference type="SUPFAM" id="SSF55008">
    <property type="entry name" value="HMA, heavy metal-associated domain"/>
    <property type="match status" value="1"/>
</dbReference>
<evidence type="ECO:0000256" key="7">
    <source>
        <dbReference type="ARBA" id="ARBA00022967"/>
    </source>
</evidence>
<dbReference type="PROSITE" id="PS00154">
    <property type="entry name" value="ATPASE_E1_E2"/>
    <property type="match status" value="1"/>
</dbReference>
<evidence type="ECO:0000256" key="3">
    <source>
        <dbReference type="ARBA" id="ARBA00022692"/>
    </source>
</evidence>
<keyword evidence="5" id="KW-0547">Nucleotide-binding</keyword>
<evidence type="ECO:0000313" key="13">
    <source>
        <dbReference type="Proteomes" id="UP000011867"/>
    </source>
</evidence>
<dbReference type="InterPro" id="IPR008250">
    <property type="entry name" value="ATPase_P-typ_transduc_dom_A_sf"/>
</dbReference>
<dbReference type="Pfam" id="PF00403">
    <property type="entry name" value="HMA"/>
    <property type="match status" value="1"/>
</dbReference>
<feature type="transmembrane region" description="Helical" evidence="10">
    <location>
        <begin position="355"/>
        <end position="378"/>
    </location>
</feature>
<dbReference type="InterPro" id="IPR036412">
    <property type="entry name" value="HAD-like_sf"/>
</dbReference>
<evidence type="ECO:0000313" key="12">
    <source>
        <dbReference type="EMBL" id="CCQ37445.1"/>
    </source>
</evidence>
<dbReference type="FunFam" id="2.70.150.10:FF:000002">
    <property type="entry name" value="Copper-transporting ATPase 1, putative"/>
    <property type="match status" value="1"/>
</dbReference>
<name>M1XST5_NATM8</name>
<dbReference type="EMBL" id="HF582854">
    <property type="protein sequence ID" value="CCQ37445.1"/>
    <property type="molecule type" value="Genomic_DNA"/>
</dbReference>
<reference evidence="12 13" key="1">
    <citation type="journal article" date="2013" name="Genome Announc.">
        <title>Genome of the haloarchaeon Natronomonas moolapensis, a neutrophilic member of a previously haloalkaliphilic genus.</title>
        <authorList>
            <person name="Dyall-Smith M.L."/>
            <person name="Pfeiffer F."/>
            <person name="Oberwinkler T."/>
            <person name="Klee K."/>
            <person name="Rampp M."/>
            <person name="Palm P."/>
            <person name="Gross K."/>
            <person name="Schuster S.C."/>
            <person name="Oesterhelt D."/>
        </authorList>
    </citation>
    <scope>NUCLEOTIDE SEQUENCE [LARGE SCALE GENOMIC DNA]</scope>
    <source>
        <strain evidence="13">DSM 18674 / JCM 14361 / 8.8.11</strain>
    </source>
</reference>
<dbReference type="GO" id="GO:0005524">
    <property type="term" value="F:ATP binding"/>
    <property type="evidence" value="ECO:0007669"/>
    <property type="project" value="UniProtKB-KW"/>
</dbReference>
<dbReference type="InterPro" id="IPR027256">
    <property type="entry name" value="P-typ_ATPase_IB"/>
</dbReference>
<dbReference type="InterPro" id="IPR023299">
    <property type="entry name" value="ATPase_P-typ_cyto_dom_N"/>
</dbReference>
<dbReference type="Gene3D" id="3.30.70.100">
    <property type="match status" value="1"/>
</dbReference>
<keyword evidence="9 10" id="KW-0472">Membrane</keyword>
<keyword evidence="8 10" id="KW-1133">Transmembrane helix</keyword>
<accession>M1XST5</accession>
<dbReference type="SUPFAM" id="SSF81665">
    <property type="entry name" value="Calcium ATPase, transmembrane domain M"/>
    <property type="match status" value="1"/>
</dbReference>
<evidence type="ECO:0000256" key="8">
    <source>
        <dbReference type="ARBA" id="ARBA00022989"/>
    </source>
</evidence>
<dbReference type="CDD" id="cd00371">
    <property type="entry name" value="HMA"/>
    <property type="match status" value="1"/>
</dbReference>
<gene>
    <name evidence="12" type="primary">cadA</name>
    <name evidence="12" type="ordered locus">Nmlp_3315</name>
</gene>
<feature type="transmembrane region" description="Helical" evidence="10">
    <location>
        <begin position="323"/>
        <end position="343"/>
    </location>
</feature>
<dbReference type="PRINTS" id="PR00941">
    <property type="entry name" value="CDATPASE"/>
</dbReference>
<feature type="transmembrane region" description="Helical" evidence="10">
    <location>
        <begin position="698"/>
        <end position="721"/>
    </location>
</feature>
<dbReference type="NCBIfam" id="TIGR01512">
    <property type="entry name" value="ATPase-IB2_Cd"/>
    <property type="match status" value="1"/>
</dbReference>
<dbReference type="InterPro" id="IPR059000">
    <property type="entry name" value="ATPase_P-type_domA"/>
</dbReference>
<feature type="transmembrane region" description="Helical" evidence="10">
    <location>
        <begin position="155"/>
        <end position="183"/>
    </location>
</feature>
<dbReference type="GO" id="GO:0016887">
    <property type="term" value="F:ATP hydrolysis activity"/>
    <property type="evidence" value="ECO:0007669"/>
    <property type="project" value="InterPro"/>
</dbReference>
<evidence type="ECO:0000256" key="6">
    <source>
        <dbReference type="ARBA" id="ARBA00022840"/>
    </source>
</evidence>
<dbReference type="PROSITE" id="PS01229">
    <property type="entry name" value="COF_2"/>
    <property type="match status" value="1"/>
</dbReference>
<dbReference type="EC" id="3.6.3.-" evidence="12"/>
<dbReference type="PANTHER" id="PTHR48085:SF5">
    <property type="entry name" value="CADMIUM_ZINC-TRANSPORTING ATPASE HMA4-RELATED"/>
    <property type="match status" value="1"/>
</dbReference>
<keyword evidence="6" id="KW-0067">ATP-binding</keyword>
<dbReference type="AlphaFoldDB" id="M1XST5"/>
<sequence>MSTERLELSVPDMDCSSCAGKVDAALADAEGVHGVETRPTAGVAVVEFDPGAIDADGIVGRVEAAGYGVAGTDGMASGAAVWTSRRAYATYAGAVAMLAGFVVLWGPVADPALFDIGRETARSDVLFVLGAAVAGGPVARAGLRSARLRELDIDLLMGTAILSAMAVGYYVEAATLAVLFSLAELLEAHAMDRTRESIRELLALSPDTATVKRDGEETSVPAASVRTGEVVVVRPGERIPVDGDVLEGESAVDESPITGESVPVDKSVGDEVYAGSVAEGGYIEIEATAAGDETTLSRVVDLVESAESRRTDAERLVDRFAGYYTPVVVAGAVGTVLIPPLFFGGAWGTWFVRGLTLLVVACPCAFVISTPVTVVSGLTSAARNGVLIKGGDHLERMGEVDTVAFDKTGTLTTGDLAVTDVVPAAGHDAADVLATAAGVERHSEHPIGAAIVERAREAGVDRPEASDFESLTGRGVRADLGGTRYVGKPELFAELGHDLGHTHLRTDGGAAAAEADGAAVGDPACERPGCVDLRAGTIAGLQSDGKTAVLVGTETELYGVVAVADTVRPEARAVVAALADAGVQTVMLTGDNERTARAVGDAVGIGTVHADLLPEAKLDAIEGLIEDGTVAMVGDGINDAPALARADVGVAMGAAGTDAALETADIALMADDLGGVPYSLRLARGANDIIKQNIGASLAVKAILAVGAPLGYVSVIVAVLVGDMGMSLGVTSNAFRLGRVDPAEYGLEGDEARID</sequence>
<dbReference type="NCBIfam" id="TIGR01494">
    <property type="entry name" value="ATPase_P-type"/>
    <property type="match status" value="2"/>
</dbReference>
<keyword evidence="12" id="KW-0378">Hydrolase</keyword>
<evidence type="ECO:0000256" key="2">
    <source>
        <dbReference type="ARBA" id="ARBA00006024"/>
    </source>
</evidence>
<keyword evidence="4" id="KW-0479">Metal-binding</keyword>
<dbReference type="PRINTS" id="PR00119">
    <property type="entry name" value="CATATPASE"/>
</dbReference>
<dbReference type="NCBIfam" id="TIGR01525">
    <property type="entry name" value="ATPase-IB_hvy"/>
    <property type="match status" value="1"/>
</dbReference>
<keyword evidence="13" id="KW-1185">Reference proteome</keyword>
<dbReference type="HOGENOM" id="CLU_001771_6_4_2"/>
<dbReference type="InterPro" id="IPR044492">
    <property type="entry name" value="P_typ_ATPase_HD_dom"/>
</dbReference>
<feature type="domain" description="HMA" evidence="11">
    <location>
        <begin position="4"/>
        <end position="70"/>
    </location>
</feature>
<comment type="similarity">
    <text evidence="2">Belongs to the cation transport ATPase (P-type) (TC 3.A.3) family. Type IB subfamily.</text>
</comment>
<evidence type="ECO:0000256" key="1">
    <source>
        <dbReference type="ARBA" id="ARBA00004141"/>
    </source>
</evidence>
<dbReference type="Gene3D" id="2.70.150.10">
    <property type="entry name" value="Calcium-transporting ATPase, cytoplasmic transduction domain A"/>
    <property type="match status" value="1"/>
</dbReference>
<dbReference type="PROSITE" id="PS50846">
    <property type="entry name" value="HMA_2"/>
    <property type="match status" value="1"/>
</dbReference>
<evidence type="ECO:0000256" key="4">
    <source>
        <dbReference type="ARBA" id="ARBA00022723"/>
    </source>
</evidence>
<dbReference type="InterPro" id="IPR006121">
    <property type="entry name" value="HMA_dom"/>
</dbReference>
<dbReference type="SFLD" id="SFLDG00002">
    <property type="entry name" value="C1.7:_P-type_atpase_like"/>
    <property type="match status" value="1"/>
</dbReference>
<dbReference type="InterPro" id="IPR023214">
    <property type="entry name" value="HAD_sf"/>
</dbReference>
<evidence type="ECO:0000256" key="10">
    <source>
        <dbReference type="SAM" id="Phobius"/>
    </source>
</evidence>
<dbReference type="SUPFAM" id="SSF81653">
    <property type="entry name" value="Calcium ATPase, transduction domain A"/>
    <property type="match status" value="1"/>
</dbReference>
<keyword evidence="3 10" id="KW-0812">Transmembrane</keyword>
<dbReference type="eggNOG" id="arCOG02764">
    <property type="taxonomic scope" value="Archaea"/>
</dbReference>
<dbReference type="Proteomes" id="UP000011867">
    <property type="component" value="Chromosome"/>
</dbReference>
<keyword evidence="7" id="KW-1278">Translocase</keyword>
<organism evidence="12 13">
    <name type="scientific">Natronomonas moolapensis (strain DSM 18674 / CECT 7526 / JCM 14361 / 8.8.11)</name>
    <dbReference type="NCBI Taxonomy" id="268739"/>
    <lineage>
        <taxon>Archaea</taxon>
        <taxon>Methanobacteriati</taxon>
        <taxon>Methanobacteriota</taxon>
        <taxon>Stenosarchaea group</taxon>
        <taxon>Halobacteria</taxon>
        <taxon>Halobacteriales</taxon>
        <taxon>Natronomonadaceae</taxon>
        <taxon>Natronomonas</taxon>
    </lineage>
</organism>
<dbReference type="SFLD" id="SFLDS00003">
    <property type="entry name" value="Haloacid_Dehalogenase"/>
    <property type="match status" value="1"/>
</dbReference>
<evidence type="ECO:0000256" key="5">
    <source>
        <dbReference type="ARBA" id="ARBA00022741"/>
    </source>
</evidence>
<comment type="subcellular location">
    <subcellularLocation>
        <location evidence="1">Membrane</location>
        <topology evidence="1">Multi-pass membrane protein</topology>
    </subcellularLocation>
</comment>
<dbReference type="InterPro" id="IPR051014">
    <property type="entry name" value="Cation_Transport_ATPase_IB"/>
</dbReference>
<dbReference type="InterPro" id="IPR036163">
    <property type="entry name" value="HMA_dom_sf"/>
</dbReference>
<dbReference type="InterPro" id="IPR001757">
    <property type="entry name" value="P_typ_ATPase"/>
</dbReference>
<dbReference type="SFLD" id="SFLDF00027">
    <property type="entry name" value="p-type_atpase"/>
    <property type="match status" value="1"/>
</dbReference>
<evidence type="ECO:0000256" key="9">
    <source>
        <dbReference type="ARBA" id="ARBA00023136"/>
    </source>
</evidence>
<protein>
    <submittedName>
        <fullName evidence="12">P-type transport ATPase (Probable substrate zinc/cadmium)</fullName>
        <ecNumber evidence="12">3.6.3.-</ecNumber>
    </submittedName>
</protein>
<dbReference type="GO" id="GO:0019829">
    <property type="term" value="F:ATPase-coupled monoatomic cation transmembrane transporter activity"/>
    <property type="evidence" value="ECO:0007669"/>
    <property type="project" value="InterPro"/>
</dbReference>
<dbReference type="InterPro" id="IPR023298">
    <property type="entry name" value="ATPase_P-typ_TM_dom_sf"/>
</dbReference>
<dbReference type="PANTHER" id="PTHR48085">
    <property type="entry name" value="CADMIUM/ZINC-TRANSPORTING ATPASE HMA2-RELATED"/>
    <property type="match status" value="1"/>
</dbReference>
<dbReference type="Pfam" id="PF00122">
    <property type="entry name" value="E1-E2_ATPase"/>
    <property type="match status" value="1"/>
</dbReference>
<dbReference type="GeneID" id="14652214"/>
<dbReference type="GO" id="GO:0016020">
    <property type="term" value="C:membrane"/>
    <property type="evidence" value="ECO:0007669"/>
    <property type="project" value="UniProtKB-SubCell"/>
</dbReference>
<dbReference type="SUPFAM" id="SSF56784">
    <property type="entry name" value="HAD-like"/>
    <property type="match status" value="1"/>
</dbReference>
<dbReference type="InterPro" id="IPR018303">
    <property type="entry name" value="ATPase_P-typ_P_site"/>
</dbReference>
<dbReference type="Gene3D" id="3.40.1110.10">
    <property type="entry name" value="Calcium-transporting ATPase, cytoplasmic domain N"/>
    <property type="match status" value="1"/>
</dbReference>
<proteinExistence type="inferred from homology"/>
<feature type="transmembrane region" description="Helical" evidence="10">
    <location>
        <begin position="88"/>
        <end position="105"/>
    </location>
</feature>
<dbReference type="KEGG" id="nmo:Nmlp_3315"/>
<dbReference type="Pfam" id="PF00702">
    <property type="entry name" value="Hydrolase"/>
    <property type="match status" value="1"/>
</dbReference>
<evidence type="ECO:0000259" key="11">
    <source>
        <dbReference type="PROSITE" id="PS50846"/>
    </source>
</evidence>
<dbReference type="Gene3D" id="3.40.50.1000">
    <property type="entry name" value="HAD superfamily/HAD-like"/>
    <property type="match status" value="1"/>
</dbReference>